<dbReference type="PROSITE" id="PS51278">
    <property type="entry name" value="GATASE_TYPE_2"/>
    <property type="match status" value="1"/>
</dbReference>
<dbReference type="Pfam" id="PF00733">
    <property type="entry name" value="Asn_synthase"/>
    <property type="match status" value="1"/>
</dbReference>
<evidence type="ECO:0000313" key="12">
    <source>
        <dbReference type="Proteomes" id="UP000030321"/>
    </source>
</evidence>
<dbReference type="InterPro" id="IPR001962">
    <property type="entry name" value="Asn_synthase"/>
</dbReference>
<dbReference type="PANTHER" id="PTHR43284">
    <property type="entry name" value="ASPARAGINE SYNTHETASE (GLUTAMINE-HYDROLYZING)"/>
    <property type="match status" value="1"/>
</dbReference>
<dbReference type="InterPro" id="IPR029055">
    <property type="entry name" value="Ntn_hydrolases_N"/>
</dbReference>
<evidence type="ECO:0000256" key="6">
    <source>
        <dbReference type="ARBA" id="ARBA00022888"/>
    </source>
</evidence>
<evidence type="ECO:0000256" key="5">
    <source>
        <dbReference type="ARBA" id="ARBA00022840"/>
    </source>
</evidence>
<protein>
    <recommendedName>
        <fullName evidence="3">asparagine synthase (glutamine-hydrolyzing)</fullName>
        <ecNumber evidence="3">6.3.5.4</ecNumber>
    </recommendedName>
</protein>
<comment type="caution">
    <text evidence="11">The sequence shown here is derived from an EMBL/GenBank/DDBJ whole genome shotgun (WGS) entry which is preliminary data.</text>
</comment>
<dbReference type="Gene3D" id="3.60.20.10">
    <property type="entry name" value="Glutamine Phosphoribosylpyrophosphate, subunit 1, domain 1"/>
    <property type="match status" value="1"/>
</dbReference>
<evidence type="ECO:0000256" key="2">
    <source>
        <dbReference type="ARBA" id="ARBA00005752"/>
    </source>
</evidence>
<keyword evidence="11" id="KW-0436">Ligase</keyword>
<keyword evidence="7" id="KW-0315">Glutamine amidotransferase</keyword>
<dbReference type="PIRSF" id="PIRSF001589">
    <property type="entry name" value="Asn_synthetase_glu-h"/>
    <property type="match status" value="1"/>
</dbReference>
<feature type="domain" description="Glutamine amidotransferase type-2" evidence="10">
    <location>
        <begin position="1"/>
        <end position="211"/>
    </location>
</feature>
<dbReference type="InterPro" id="IPR017932">
    <property type="entry name" value="GATase_2_dom"/>
</dbReference>
<gene>
    <name evidence="11" type="ORF">N44_02344</name>
</gene>
<evidence type="ECO:0000256" key="9">
    <source>
        <dbReference type="PIRSR" id="PIRSR001589-3"/>
    </source>
</evidence>
<dbReference type="CDD" id="cd01991">
    <property type="entry name" value="Asn_synthase_B_C"/>
    <property type="match status" value="1"/>
</dbReference>
<evidence type="ECO:0000259" key="10">
    <source>
        <dbReference type="PROSITE" id="PS51278"/>
    </source>
</evidence>
<dbReference type="InterPro" id="IPR033738">
    <property type="entry name" value="AsnB_N"/>
</dbReference>
<dbReference type="GO" id="GO:0005829">
    <property type="term" value="C:cytosol"/>
    <property type="evidence" value="ECO:0007669"/>
    <property type="project" value="TreeGrafter"/>
</dbReference>
<dbReference type="Gene3D" id="3.40.50.620">
    <property type="entry name" value="HUPs"/>
    <property type="match status" value="2"/>
</dbReference>
<dbReference type="Pfam" id="PF13537">
    <property type="entry name" value="GATase_7"/>
    <property type="match status" value="1"/>
</dbReference>
<keyword evidence="5" id="KW-0067">ATP-binding</keyword>
<comment type="catalytic activity">
    <reaction evidence="8">
        <text>L-aspartate + L-glutamine + ATP + H2O = L-asparagine + L-glutamate + AMP + diphosphate + H(+)</text>
        <dbReference type="Rhea" id="RHEA:12228"/>
        <dbReference type="ChEBI" id="CHEBI:15377"/>
        <dbReference type="ChEBI" id="CHEBI:15378"/>
        <dbReference type="ChEBI" id="CHEBI:29985"/>
        <dbReference type="ChEBI" id="CHEBI:29991"/>
        <dbReference type="ChEBI" id="CHEBI:30616"/>
        <dbReference type="ChEBI" id="CHEBI:33019"/>
        <dbReference type="ChEBI" id="CHEBI:58048"/>
        <dbReference type="ChEBI" id="CHEBI:58359"/>
        <dbReference type="ChEBI" id="CHEBI:456215"/>
        <dbReference type="EC" id="6.3.5.4"/>
    </reaction>
</comment>
<proteinExistence type="inferred from homology"/>
<dbReference type="EC" id="6.3.5.4" evidence="3"/>
<evidence type="ECO:0000256" key="8">
    <source>
        <dbReference type="ARBA" id="ARBA00048741"/>
    </source>
</evidence>
<organism evidence="11 12">
    <name type="scientific">Microcystis aeruginosa NIES-44</name>
    <dbReference type="NCBI Taxonomy" id="449439"/>
    <lineage>
        <taxon>Bacteria</taxon>
        <taxon>Bacillati</taxon>
        <taxon>Cyanobacteriota</taxon>
        <taxon>Cyanophyceae</taxon>
        <taxon>Oscillatoriophycideae</taxon>
        <taxon>Chroococcales</taxon>
        <taxon>Microcystaceae</taxon>
        <taxon>Microcystis</taxon>
    </lineage>
</organism>
<dbReference type="InterPro" id="IPR051786">
    <property type="entry name" value="ASN_synthetase/amidase"/>
</dbReference>
<sequence length="639" mass="72014">MSGIVIFRSQDEPISQTNFKRSLDALSHQGLHRQNIWISENEKVGFGHTKLSIIDDLSGDQPLSDGERTRYIVANGEFYDLGSVKQQLKQQGYSFQTDSSSEIVLHLYDRLGTQCLDKLRGEFAFAIWDERNQLLFAARDRFGVKPLYYTVYNRTVYLASEVKALFAAGVPAHWDQESFFLTDSGVLPPNNTLFANIYQVPGGCFLIASDSGIQIHRYWDFNYPLIGDSSTQLTQEDYIEKLRHTLDEAIKIRLRSDISIGCYLSGGIDSSTVLGMASTHTSKPIQAFTISFDHATYNEEAIARETAQQIGADFHVVSLSNVELAEHFADAVCQGEMLTYNAHTPAKYLLSRATQNAGCNLVLIGEGSDETFGGYAHFCQDMLRQITAGQDEKTTRKLLEELKQNSKQISPALFVEGGAEALESVRQSLGFIPAWMERRVRLKIDGIYSDEFMAQFSQRDAYRIFLNHIDVIGQLKGRESVNQSMYLWCKTHLPVYVLRVMGESVIRYHGIEGRLPFLDRKVVELATQIPGELKIHKFTGKYILREAARPFLTDTVYAGKKHSLLAPPSTFDPQGAFFQLVQDTLRGSVMAAVPFYNQTKAIQLLDRIPEMDDIEKTALEVPLMKMLSACFLQERFGLA</sequence>
<evidence type="ECO:0000256" key="3">
    <source>
        <dbReference type="ARBA" id="ARBA00012737"/>
    </source>
</evidence>
<dbReference type="SUPFAM" id="SSF52402">
    <property type="entry name" value="Adenine nucleotide alpha hydrolases-like"/>
    <property type="match status" value="1"/>
</dbReference>
<dbReference type="InterPro" id="IPR006426">
    <property type="entry name" value="Asn_synth_AEB"/>
</dbReference>
<keyword evidence="6" id="KW-0028">Amino-acid biosynthesis</keyword>
<keyword evidence="4" id="KW-0547">Nucleotide-binding</keyword>
<evidence type="ECO:0000313" key="11">
    <source>
        <dbReference type="EMBL" id="GAL91631.1"/>
    </source>
</evidence>
<dbReference type="Proteomes" id="UP000030321">
    <property type="component" value="Unassembled WGS sequence"/>
</dbReference>
<dbReference type="GO" id="GO:0005524">
    <property type="term" value="F:ATP binding"/>
    <property type="evidence" value="ECO:0007669"/>
    <property type="project" value="UniProtKB-KW"/>
</dbReference>
<comment type="pathway">
    <text evidence="1">Amino-acid biosynthesis; L-asparagine biosynthesis; L-asparagine from L-aspartate (L-Gln route): step 1/1.</text>
</comment>
<dbReference type="GO" id="GO:0004066">
    <property type="term" value="F:asparagine synthase (glutamine-hydrolyzing) activity"/>
    <property type="evidence" value="ECO:0007669"/>
    <property type="project" value="UniProtKB-EC"/>
</dbReference>
<accession>A0A0A1VQS0</accession>
<dbReference type="PANTHER" id="PTHR43284:SF1">
    <property type="entry name" value="ASPARAGINE SYNTHETASE"/>
    <property type="match status" value="1"/>
</dbReference>
<feature type="site" description="Important for beta-aspartyl-AMP intermediate formation" evidence="9">
    <location>
        <position position="366"/>
    </location>
</feature>
<dbReference type="CDD" id="cd00712">
    <property type="entry name" value="AsnB"/>
    <property type="match status" value="1"/>
</dbReference>
<comment type="similarity">
    <text evidence="2">Belongs to the asparagine synthetase family.</text>
</comment>
<dbReference type="EMBL" id="BBPA01000007">
    <property type="protein sequence ID" value="GAL91631.1"/>
    <property type="molecule type" value="Genomic_DNA"/>
</dbReference>
<evidence type="ECO:0000256" key="4">
    <source>
        <dbReference type="ARBA" id="ARBA00022741"/>
    </source>
</evidence>
<evidence type="ECO:0000256" key="1">
    <source>
        <dbReference type="ARBA" id="ARBA00005187"/>
    </source>
</evidence>
<name>A0A0A1VQS0_MICAE</name>
<dbReference type="SUPFAM" id="SSF56235">
    <property type="entry name" value="N-terminal nucleophile aminohydrolases (Ntn hydrolases)"/>
    <property type="match status" value="1"/>
</dbReference>
<dbReference type="AlphaFoldDB" id="A0A0A1VQS0"/>
<dbReference type="NCBIfam" id="TIGR01536">
    <property type="entry name" value="asn_synth_AEB"/>
    <property type="match status" value="1"/>
</dbReference>
<evidence type="ECO:0000256" key="7">
    <source>
        <dbReference type="ARBA" id="ARBA00022962"/>
    </source>
</evidence>
<dbReference type="InterPro" id="IPR014729">
    <property type="entry name" value="Rossmann-like_a/b/a_fold"/>
</dbReference>
<keyword evidence="6" id="KW-0061">Asparagine biosynthesis</keyword>
<dbReference type="GO" id="GO:0006529">
    <property type="term" value="P:asparagine biosynthetic process"/>
    <property type="evidence" value="ECO:0007669"/>
    <property type="project" value="UniProtKB-KW"/>
</dbReference>
<dbReference type="RefSeq" id="WP_045356780.1">
    <property type="nucleotide sequence ID" value="NZ_BBPA01000007.1"/>
</dbReference>
<reference evidence="12" key="1">
    <citation type="journal article" date="2015" name="Genome">
        <title>Whole Genome Sequence of the Non-Microcystin-Producing Microcystis aeruginosa Strain NIES-44.</title>
        <authorList>
            <person name="Okano K."/>
            <person name="Miyata N."/>
            <person name="Ozaki Y."/>
        </authorList>
    </citation>
    <scope>NUCLEOTIDE SEQUENCE [LARGE SCALE GENOMIC DNA]</scope>
    <source>
        <strain evidence="12">NIES-44</strain>
    </source>
</reference>